<dbReference type="GO" id="GO:0005524">
    <property type="term" value="F:ATP binding"/>
    <property type="evidence" value="ECO:0007669"/>
    <property type="project" value="UniProtKB-KW"/>
</dbReference>
<dbReference type="Pfam" id="PF00005">
    <property type="entry name" value="ABC_tran"/>
    <property type="match status" value="1"/>
</dbReference>
<evidence type="ECO:0000259" key="3">
    <source>
        <dbReference type="PROSITE" id="PS50893"/>
    </source>
</evidence>
<evidence type="ECO:0000313" key="5">
    <source>
        <dbReference type="Proteomes" id="UP000654670"/>
    </source>
</evidence>
<dbReference type="Gene3D" id="3.40.50.300">
    <property type="entry name" value="P-loop containing nucleotide triphosphate hydrolases"/>
    <property type="match status" value="1"/>
</dbReference>
<reference evidence="4" key="1">
    <citation type="journal article" date="2014" name="Int. J. Syst. Evol. Microbiol.">
        <title>Complete genome sequence of Corynebacterium casei LMG S-19264T (=DSM 44701T), isolated from a smear-ripened cheese.</title>
        <authorList>
            <consortium name="US DOE Joint Genome Institute (JGI-PGF)"/>
            <person name="Walter F."/>
            <person name="Albersmeier A."/>
            <person name="Kalinowski J."/>
            <person name="Ruckert C."/>
        </authorList>
    </citation>
    <scope>NUCLEOTIDE SEQUENCE</scope>
    <source>
        <strain evidence="4">JCM 15325</strain>
    </source>
</reference>
<keyword evidence="1" id="KW-0547">Nucleotide-binding</keyword>
<feature type="domain" description="ABC transporter" evidence="3">
    <location>
        <begin position="6"/>
        <end position="229"/>
    </location>
</feature>
<dbReference type="SUPFAM" id="SSF52540">
    <property type="entry name" value="P-loop containing nucleoside triphosphate hydrolases"/>
    <property type="match status" value="1"/>
</dbReference>
<dbReference type="SMART" id="SM00382">
    <property type="entry name" value="AAA"/>
    <property type="match status" value="1"/>
</dbReference>
<dbReference type="InterPro" id="IPR003593">
    <property type="entry name" value="AAA+_ATPase"/>
</dbReference>
<dbReference type="RefSeq" id="WP_188802207.1">
    <property type="nucleotide sequence ID" value="NZ_BMOK01000004.1"/>
</dbReference>
<dbReference type="AlphaFoldDB" id="A0A917S304"/>
<sequence length="236" mass="26284">MSEQIISAKGLTKRYGGKTAVENLTLNVEKGRVLGMLGANGAGKSTFFRMIVGLVQPDDGHLEVLGKEPGWRTNAEIAYLPDRARWYGDYTTKQSIEWGARFLPGFDSEEAARLRDIMRLPMDLKAGEMSKGQEARLMLILCMARRVPLVILDEPFSGIDGSSREHIMDVLIDALSEKQQTLLISTHEIYEAEGLFDRVVFLDQGRVALSGDAESLRGQYGSIDALSRKLYREGEK</sequence>
<name>A0A917S304_9BACL</name>
<gene>
    <name evidence="4" type="ORF">GCM10007968_12270</name>
</gene>
<protein>
    <submittedName>
        <fullName evidence="4">ABC transporter ATP-binding protein</fullName>
    </submittedName>
</protein>
<dbReference type="PROSITE" id="PS50893">
    <property type="entry name" value="ABC_TRANSPORTER_2"/>
    <property type="match status" value="1"/>
</dbReference>
<accession>A0A917S304</accession>
<keyword evidence="2 4" id="KW-0067">ATP-binding</keyword>
<dbReference type="PANTHER" id="PTHR43158">
    <property type="entry name" value="SKFA PEPTIDE EXPORT ATP-BINDING PROTEIN SKFE"/>
    <property type="match status" value="1"/>
</dbReference>
<organism evidence="4 5">
    <name type="scientific">Sporolactobacillus putidus</name>
    <dbReference type="NCBI Taxonomy" id="492735"/>
    <lineage>
        <taxon>Bacteria</taxon>
        <taxon>Bacillati</taxon>
        <taxon>Bacillota</taxon>
        <taxon>Bacilli</taxon>
        <taxon>Bacillales</taxon>
        <taxon>Sporolactobacillaceae</taxon>
        <taxon>Sporolactobacillus</taxon>
    </lineage>
</organism>
<dbReference type="Proteomes" id="UP000654670">
    <property type="component" value="Unassembled WGS sequence"/>
</dbReference>
<dbReference type="PANTHER" id="PTHR43158:SF1">
    <property type="entry name" value="ABC TRANSPORTER, ATP-BINDING PROTEIN"/>
    <property type="match status" value="1"/>
</dbReference>
<dbReference type="InterPro" id="IPR027417">
    <property type="entry name" value="P-loop_NTPase"/>
</dbReference>
<evidence type="ECO:0000256" key="1">
    <source>
        <dbReference type="ARBA" id="ARBA00022741"/>
    </source>
</evidence>
<dbReference type="CDD" id="cd03230">
    <property type="entry name" value="ABC_DR_subfamily_A"/>
    <property type="match status" value="1"/>
</dbReference>
<proteinExistence type="predicted"/>
<comment type="caution">
    <text evidence="4">The sequence shown here is derived from an EMBL/GenBank/DDBJ whole genome shotgun (WGS) entry which is preliminary data.</text>
</comment>
<evidence type="ECO:0000256" key="2">
    <source>
        <dbReference type="ARBA" id="ARBA00022840"/>
    </source>
</evidence>
<keyword evidence="5" id="KW-1185">Reference proteome</keyword>
<reference evidence="4" key="2">
    <citation type="submission" date="2020-09" db="EMBL/GenBank/DDBJ databases">
        <authorList>
            <person name="Sun Q."/>
            <person name="Ohkuma M."/>
        </authorList>
    </citation>
    <scope>NUCLEOTIDE SEQUENCE</scope>
    <source>
        <strain evidence="4">JCM 15325</strain>
    </source>
</reference>
<dbReference type="EMBL" id="BMOK01000004">
    <property type="protein sequence ID" value="GGL49709.1"/>
    <property type="molecule type" value="Genomic_DNA"/>
</dbReference>
<dbReference type="InterPro" id="IPR003439">
    <property type="entry name" value="ABC_transporter-like_ATP-bd"/>
</dbReference>
<evidence type="ECO:0000313" key="4">
    <source>
        <dbReference type="EMBL" id="GGL49709.1"/>
    </source>
</evidence>
<dbReference type="GO" id="GO:0016887">
    <property type="term" value="F:ATP hydrolysis activity"/>
    <property type="evidence" value="ECO:0007669"/>
    <property type="project" value="InterPro"/>
</dbReference>